<name>A0A5R8KK31_9BACT</name>
<dbReference type="Pfam" id="PF01841">
    <property type="entry name" value="Transglut_core"/>
    <property type="match status" value="1"/>
</dbReference>
<evidence type="ECO:0000313" key="3">
    <source>
        <dbReference type="Proteomes" id="UP000306196"/>
    </source>
</evidence>
<feature type="domain" description="Transglutaminase-like" evidence="1">
    <location>
        <begin position="191"/>
        <end position="257"/>
    </location>
</feature>
<dbReference type="InterPro" id="IPR002931">
    <property type="entry name" value="Transglutaminase-like"/>
</dbReference>
<proteinExistence type="predicted"/>
<protein>
    <submittedName>
        <fullName evidence="2">Transglutaminase family protein</fullName>
    </submittedName>
</protein>
<gene>
    <name evidence="2" type="ORF">FEM03_02765</name>
</gene>
<dbReference type="EMBL" id="VAUV01000002">
    <property type="protein sequence ID" value="TLD72295.1"/>
    <property type="molecule type" value="Genomic_DNA"/>
</dbReference>
<evidence type="ECO:0000259" key="1">
    <source>
        <dbReference type="SMART" id="SM00460"/>
    </source>
</evidence>
<reference evidence="2 3" key="1">
    <citation type="submission" date="2019-05" db="EMBL/GenBank/DDBJ databases">
        <title>Verrucobacter flavum gen. nov., sp. nov. a new member of the family Verrucomicrobiaceae.</title>
        <authorList>
            <person name="Szuroczki S."/>
            <person name="Abbaszade G."/>
            <person name="Szabo A."/>
            <person name="Felfoldi T."/>
            <person name="Schumann P."/>
            <person name="Boka K."/>
            <person name="Keki Z."/>
            <person name="Toumi M."/>
            <person name="Toth E."/>
        </authorList>
    </citation>
    <scope>NUCLEOTIDE SEQUENCE [LARGE SCALE GENOMIC DNA]</scope>
    <source>
        <strain evidence="2 3">MG-N-17</strain>
    </source>
</reference>
<dbReference type="Pfam" id="PF08379">
    <property type="entry name" value="Bact_transglu_N"/>
    <property type="match status" value="1"/>
</dbReference>
<dbReference type="AlphaFoldDB" id="A0A5R8KK31"/>
<comment type="caution">
    <text evidence="2">The sequence shown here is derived from an EMBL/GenBank/DDBJ whole genome shotgun (WGS) entry which is preliminary data.</text>
</comment>
<organism evidence="2 3">
    <name type="scientific">Phragmitibacter flavus</name>
    <dbReference type="NCBI Taxonomy" id="2576071"/>
    <lineage>
        <taxon>Bacteria</taxon>
        <taxon>Pseudomonadati</taxon>
        <taxon>Verrucomicrobiota</taxon>
        <taxon>Verrucomicrobiia</taxon>
        <taxon>Verrucomicrobiales</taxon>
        <taxon>Verrucomicrobiaceae</taxon>
        <taxon>Phragmitibacter</taxon>
    </lineage>
</organism>
<dbReference type="InterPro" id="IPR013589">
    <property type="entry name" value="Bac_transglu_N"/>
</dbReference>
<dbReference type="OrthoDB" id="9787782at2"/>
<dbReference type="PANTHER" id="PTHR33490:SF6">
    <property type="entry name" value="SLL1049 PROTEIN"/>
    <property type="match status" value="1"/>
</dbReference>
<keyword evidence="3" id="KW-1185">Reference proteome</keyword>
<dbReference type="RefSeq" id="WP_138084651.1">
    <property type="nucleotide sequence ID" value="NZ_VAUV01000002.1"/>
</dbReference>
<dbReference type="Gene3D" id="3.10.620.30">
    <property type="match status" value="1"/>
</dbReference>
<dbReference type="SUPFAM" id="SSF54001">
    <property type="entry name" value="Cysteine proteinases"/>
    <property type="match status" value="1"/>
</dbReference>
<dbReference type="Proteomes" id="UP000306196">
    <property type="component" value="Unassembled WGS sequence"/>
</dbReference>
<sequence>MSDPAPAADPTDTHREWTEPLSLRVRHLTRYHYNDIVRDSFNEARLQPFSDPTQTCVQFDLNITPHAAVRDYPDVFNNHVHYFDIIAPHQDLAVEAISLVNTHPDLRGPVPADNHPDALKNLPATEDHFSYLHSSAYVSLEVEIWRAAIDALTEDPITDLWKATLTMGAYIHSNFTYSPQLTTVNTKPTDVLRLRKGVCQDFAHLLLGMCRSRDIPARYVSGYFHNPNKTPGEIEASHAWIEVYLPGYGWKGYDPTHDRIPDTRYIKLAVGADYGDIRPLSGNFRGKGTREMIVEVHIDRV</sequence>
<evidence type="ECO:0000313" key="2">
    <source>
        <dbReference type="EMBL" id="TLD72295.1"/>
    </source>
</evidence>
<accession>A0A5R8KK31</accession>
<dbReference type="InterPro" id="IPR038765">
    <property type="entry name" value="Papain-like_cys_pep_sf"/>
</dbReference>
<dbReference type="SMART" id="SM00460">
    <property type="entry name" value="TGc"/>
    <property type="match status" value="1"/>
</dbReference>
<dbReference type="PANTHER" id="PTHR33490">
    <property type="entry name" value="BLR5614 PROTEIN-RELATED"/>
    <property type="match status" value="1"/>
</dbReference>